<sequence>MTPAAKDVLILYSRHELKRNQFFVKQLRGALRGSGVKTKVLSTETIKNYSNKGLASTCSDVALILMRSRDTSLATALSQLQIKVLNDPWLLKLATDKYSTYIFAKEMSIATPPTKVLTPEQLKDLPFDYPYVVKDRFGHGGDSVFLVSDPISAQRYIPCATSNNLVVQPFVHDVVAEWRAYVVGDEIFAWVKKVPRPGEFRANYACGSSISISAPPDEVHSVAKRIKSVLGSGLYGIDIIETRNSCILGEIEDPVGFRALYILGKDPTTAIANFVQRYAKS</sequence>
<dbReference type="GO" id="GO:0018169">
    <property type="term" value="F:ribosomal S6-glutamic acid ligase activity"/>
    <property type="evidence" value="ECO:0007669"/>
    <property type="project" value="TreeGrafter"/>
</dbReference>
<dbReference type="Gene3D" id="3.30.470.20">
    <property type="entry name" value="ATP-grasp fold, B domain"/>
    <property type="match status" value="1"/>
</dbReference>
<dbReference type="GO" id="GO:0005737">
    <property type="term" value="C:cytoplasm"/>
    <property type="evidence" value="ECO:0007669"/>
    <property type="project" value="TreeGrafter"/>
</dbReference>
<dbReference type="InterPro" id="IPR011761">
    <property type="entry name" value="ATP-grasp"/>
</dbReference>
<dbReference type="Pfam" id="PF08443">
    <property type="entry name" value="RimK"/>
    <property type="match status" value="1"/>
</dbReference>
<evidence type="ECO:0000256" key="1">
    <source>
        <dbReference type="PROSITE-ProRule" id="PRU00409"/>
    </source>
</evidence>
<evidence type="ECO:0000313" key="4">
    <source>
        <dbReference type="Proteomes" id="UP000184295"/>
    </source>
</evidence>
<keyword evidence="3" id="KW-0436">Ligase</keyword>
<gene>
    <name evidence="3" type="ORF">SAMN02745225_01228</name>
</gene>
<dbReference type="PANTHER" id="PTHR21621:SF0">
    <property type="entry name" value="BETA-CITRYLGLUTAMATE SYNTHASE B-RELATED"/>
    <property type="match status" value="1"/>
</dbReference>
<evidence type="ECO:0000259" key="2">
    <source>
        <dbReference type="PROSITE" id="PS50975"/>
    </source>
</evidence>
<dbReference type="STRING" id="1121881.SAMN02745225_01228"/>
<organism evidence="3 4">
    <name type="scientific">Ferrithrix thermotolerans DSM 19514</name>
    <dbReference type="NCBI Taxonomy" id="1121881"/>
    <lineage>
        <taxon>Bacteria</taxon>
        <taxon>Bacillati</taxon>
        <taxon>Actinomycetota</taxon>
        <taxon>Acidimicrobiia</taxon>
        <taxon>Acidimicrobiales</taxon>
        <taxon>Acidimicrobiaceae</taxon>
        <taxon>Ferrithrix</taxon>
    </lineage>
</organism>
<proteinExistence type="predicted"/>
<feature type="domain" description="ATP-grasp" evidence="2">
    <location>
        <begin position="101"/>
        <end position="280"/>
    </location>
</feature>
<name>A0A1M4V7V7_9ACTN</name>
<keyword evidence="1" id="KW-0067">ATP-binding</keyword>
<dbReference type="InterPro" id="IPR013815">
    <property type="entry name" value="ATP_grasp_subdomain_1"/>
</dbReference>
<dbReference type="EMBL" id="FQUL01000014">
    <property type="protein sequence ID" value="SHE65034.1"/>
    <property type="molecule type" value="Genomic_DNA"/>
</dbReference>
<dbReference type="AlphaFoldDB" id="A0A1M4V7V7"/>
<dbReference type="GO" id="GO:0046872">
    <property type="term" value="F:metal ion binding"/>
    <property type="evidence" value="ECO:0007669"/>
    <property type="project" value="InterPro"/>
</dbReference>
<dbReference type="PANTHER" id="PTHR21621">
    <property type="entry name" value="RIBOSOMAL PROTEIN S6 MODIFICATION PROTEIN"/>
    <property type="match status" value="1"/>
</dbReference>
<dbReference type="Gene3D" id="3.30.1490.20">
    <property type="entry name" value="ATP-grasp fold, A domain"/>
    <property type="match status" value="1"/>
</dbReference>
<accession>A0A1M4V7V7</accession>
<evidence type="ECO:0000313" key="3">
    <source>
        <dbReference type="EMBL" id="SHE65034.1"/>
    </source>
</evidence>
<dbReference type="InterPro" id="IPR013651">
    <property type="entry name" value="ATP-grasp_RimK-type"/>
</dbReference>
<reference evidence="4" key="1">
    <citation type="submission" date="2016-11" db="EMBL/GenBank/DDBJ databases">
        <authorList>
            <person name="Varghese N."/>
            <person name="Submissions S."/>
        </authorList>
    </citation>
    <scope>NUCLEOTIDE SEQUENCE [LARGE SCALE GENOMIC DNA]</scope>
    <source>
        <strain evidence="4">DSM 19514</strain>
    </source>
</reference>
<protein>
    <submittedName>
        <fullName evidence="3">Glutathione synthase/RimK-type ligase, ATP-grasp superfamily</fullName>
    </submittedName>
</protein>
<dbReference type="GO" id="GO:0005524">
    <property type="term" value="F:ATP binding"/>
    <property type="evidence" value="ECO:0007669"/>
    <property type="project" value="UniProtKB-UniRule"/>
</dbReference>
<dbReference type="RefSeq" id="WP_072790003.1">
    <property type="nucleotide sequence ID" value="NZ_FQUL01000014.1"/>
</dbReference>
<dbReference type="SUPFAM" id="SSF56059">
    <property type="entry name" value="Glutathione synthetase ATP-binding domain-like"/>
    <property type="match status" value="1"/>
</dbReference>
<keyword evidence="1" id="KW-0547">Nucleotide-binding</keyword>
<dbReference type="Proteomes" id="UP000184295">
    <property type="component" value="Unassembled WGS sequence"/>
</dbReference>
<keyword evidence="4" id="KW-1185">Reference proteome</keyword>
<dbReference type="PROSITE" id="PS50975">
    <property type="entry name" value="ATP_GRASP"/>
    <property type="match status" value="1"/>
</dbReference>
<dbReference type="GO" id="GO:0009432">
    <property type="term" value="P:SOS response"/>
    <property type="evidence" value="ECO:0007669"/>
    <property type="project" value="TreeGrafter"/>
</dbReference>